<dbReference type="Gene3D" id="3.40.1280.10">
    <property type="match status" value="1"/>
</dbReference>
<organism evidence="13">
    <name type="scientific">Rhodothermus marinus</name>
    <name type="common">Rhodothermus obamensis</name>
    <dbReference type="NCBI Taxonomy" id="29549"/>
    <lineage>
        <taxon>Bacteria</taxon>
        <taxon>Pseudomonadati</taxon>
        <taxon>Rhodothermota</taxon>
        <taxon>Rhodothermia</taxon>
        <taxon>Rhodothermales</taxon>
        <taxon>Rhodothermaceae</taxon>
        <taxon>Rhodothermus</taxon>
    </lineage>
</organism>
<dbReference type="GO" id="GO:0005737">
    <property type="term" value="C:cytoplasm"/>
    <property type="evidence" value="ECO:0007669"/>
    <property type="project" value="UniProtKB-SubCell"/>
</dbReference>
<evidence type="ECO:0000259" key="12">
    <source>
        <dbReference type="Pfam" id="PF20260"/>
    </source>
</evidence>
<dbReference type="PANTHER" id="PTHR30027">
    <property type="entry name" value="RIBOSOMAL RNA SMALL SUBUNIT METHYLTRANSFERASE E"/>
    <property type="match status" value="1"/>
</dbReference>
<evidence type="ECO:0000256" key="6">
    <source>
        <dbReference type="ARBA" id="ARBA00022679"/>
    </source>
</evidence>
<proteinExistence type="inferred from homology"/>
<comment type="subcellular location">
    <subcellularLocation>
        <location evidence="1 10">Cytoplasm</location>
    </subcellularLocation>
</comment>
<reference evidence="13" key="1">
    <citation type="journal article" date="2020" name="mSystems">
        <title>Genome- and Community-Level Interaction Insights into Carbon Utilization and Element Cycling Functions of Hydrothermarchaeota in Hydrothermal Sediment.</title>
        <authorList>
            <person name="Zhou Z."/>
            <person name="Liu Y."/>
            <person name="Xu W."/>
            <person name="Pan J."/>
            <person name="Luo Z.H."/>
            <person name="Li M."/>
        </authorList>
    </citation>
    <scope>NUCLEOTIDE SEQUENCE [LARGE SCALE GENOMIC DNA]</scope>
    <source>
        <strain evidence="13">SpSt-143</strain>
    </source>
</reference>
<comment type="function">
    <text evidence="8 10">Specifically methylates the N3 position of the uracil ring of uridine 1498 (m3U1498) in 16S rRNA. Acts on the fully assembled 30S ribosomal subunit.</text>
</comment>
<feature type="domain" description="Ribosomal RNA small subunit methyltransferase E methyltransferase" evidence="11">
    <location>
        <begin position="74"/>
        <end position="233"/>
    </location>
</feature>
<dbReference type="InterPro" id="IPR046886">
    <property type="entry name" value="RsmE_MTase_dom"/>
</dbReference>
<evidence type="ECO:0000313" key="13">
    <source>
        <dbReference type="EMBL" id="HER95960.1"/>
    </source>
</evidence>
<dbReference type="SUPFAM" id="SSF75217">
    <property type="entry name" value="alpha/beta knot"/>
    <property type="match status" value="1"/>
</dbReference>
<feature type="domain" description="Ribosomal RNA small subunit methyltransferase E PUA-like" evidence="12">
    <location>
        <begin position="19"/>
        <end position="61"/>
    </location>
</feature>
<dbReference type="EC" id="2.1.1.193" evidence="10"/>
<keyword evidence="4 10" id="KW-0698">rRNA processing</keyword>
<dbReference type="GO" id="GO:0070042">
    <property type="term" value="F:rRNA (uridine-N3-)-methyltransferase activity"/>
    <property type="evidence" value="ECO:0007669"/>
    <property type="project" value="TreeGrafter"/>
</dbReference>
<keyword evidence="6 10" id="KW-0808">Transferase</keyword>
<evidence type="ECO:0000256" key="8">
    <source>
        <dbReference type="ARBA" id="ARBA00025699"/>
    </source>
</evidence>
<gene>
    <name evidence="13" type="ORF">ENO59_05525</name>
</gene>
<dbReference type="InterPro" id="IPR046887">
    <property type="entry name" value="RsmE_PUA-like"/>
</dbReference>
<keyword evidence="7 10" id="KW-0949">S-adenosyl-L-methionine</keyword>
<dbReference type="InterPro" id="IPR029026">
    <property type="entry name" value="tRNA_m1G_MTases_N"/>
</dbReference>
<dbReference type="PANTHER" id="PTHR30027:SF3">
    <property type="entry name" value="16S RRNA (URACIL(1498)-N(3))-METHYLTRANSFERASE"/>
    <property type="match status" value="1"/>
</dbReference>
<name>A0A7V2F744_RHOMR</name>
<evidence type="ECO:0000256" key="3">
    <source>
        <dbReference type="ARBA" id="ARBA00022490"/>
    </source>
</evidence>
<dbReference type="Pfam" id="PF04452">
    <property type="entry name" value="Methyltrans_RNA"/>
    <property type="match status" value="1"/>
</dbReference>
<comment type="catalytic activity">
    <reaction evidence="9 10">
        <text>uridine(1498) in 16S rRNA + S-adenosyl-L-methionine = N(3)-methyluridine(1498) in 16S rRNA + S-adenosyl-L-homocysteine + H(+)</text>
        <dbReference type="Rhea" id="RHEA:42920"/>
        <dbReference type="Rhea" id="RHEA-COMP:10283"/>
        <dbReference type="Rhea" id="RHEA-COMP:10284"/>
        <dbReference type="ChEBI" id="CHEBI:15378"/>
        <dbReference type="ChEBI" id="CHEBI:57856"/>
        <dbReference type="ChEBI" id="CHEBI:59789"/>
        <dbReference type="ChEBI" id="CHEBI:65315"/>
        <dbReference type="ChEBI" id="CHEBI:74502"/>
        <dbReference type="EC" id="2.1.1.193"/>
    </reaction>
</comment>
<evidence type="ECO:0000256" key="5">
    <source>
        <dbReference type="ARBA" id="ARBA00022603"/>
    </source>
</evidence>
<dbReference type="EMBL" id="DSGB01000004">
    <property type="protein sequence ID" value="HER95960.1"/>
    <property type="molecule type" value="Genomic_DNA"/>
</dbReference>
<dbReference type="Pfam" id="PF20260">
    <property type="entry name" value="PUA_4"/>
    <property type="match status" value="1"/>
</dbReference>
<dbReference type="InterPro" id="IPR006700">
    <property type="entry name" value="RsmE"/>
</dbReference>
<evidence type="ECO:0000256" key="1">
    <source>
        <dbReference type="ARBA" id="ARBA00004496"/>
    </source>
</evidence>
<protein>
    <recommendedName>
        <fullName evidence="10">Ribosomal RNA small subunit methyltransferase E</fullName>
        <ecNumber evidence="10">2.1.1.193</ecNumber>
    </recommendedName>
</protein>
<evidence type="ECO:0000256" key="9">
    <source>
        <dbReference type="ARBA" id="ARBA00047944"/>
    </source>
</evidence>
<dbReference type="GO" id="GO:0070475">
    <property type="term" value="P:rRNA base methylation"/>
    <property type="evidence" value="ECO:0007669"/>
    <property type="project" value="TreeGrafter"/>
</dbReference>
<comment type="caution">
    <text evidence="13">The sequence shown here is derived from an EMBL/GenBank/DDBJ whole genome shotgun (WGS) entry which is preliminary data.</text>
</comment>
<evidence type="ECO:0000259" key="11">
    <source>
        <dbReference type="Pfam" id="PF04452"/>
    </source>
</evidence>
<keyword evidence="3 10" id="KW-0963">Cytoplasm</keyword>
<accession>A0A7V2F744</accession>
<evidence type="ECO:0000256" key="10">
    <source>
        <dbReference type="PIRNR" id="PIRNR015601"/>
    </source>
</evidence>
<dbReference type="InterPro" id="IPR015947">
    <property type="entry name" value="PUA-like_sf"/>
</dbReference>
<dbReference type="AlphaFoldDB" id="A0A7V2F744"/>
<dbReference type="PIRSF" id="PIRSF015601">
    <property type="entry name" value="MTase_slr0722"/>
    <property type="match status" value="1"/>
</dbReference>
<dbReference type="NCBIfam" id="TIGR00046">
    <property type="entry name" value="RsmE family RNA methyltransferase"/>
    <property type="match status" value="1"/>
</dbReference>
<keyword evidence="5 10" id="KW-0489">Methyltransferase</keyword>
<evidence type="ECO:0000256" key="2">
    <source>
        <dbReference type="ARBA" id="ARBA00005528"/>
    </source>
</evidence>
<comment type="similarity">
    <text evidence="2 10">Belongs to the RNA methyltransferase RsmE family.</text>
</comment>
<dbReference type="InterPro" id="IPR029028">
    <property type="entry name" value="Alpha/beta_knot_MTases"/>
</dbReference>
<dbReference type="CDD" id="cd18084">
    <property type="entry name" value="RsmE-like"/>
    <property type="match status" value="1"/>
</dbReference>
<evidence type="ECO:0000256" key="7">
    <source>
        <dbReference type="ARBA" id="ARBA00022691"/>
    </source>
</evidence>
<sequence length="256" mass="28693">MTTTFYIPPEMFRDGWVVLPPDEAHHAVRVLRHRPGDEVVAVDGEGGWYRLRLEQVDRQTVGARVLETRRDHGEPPYHLTVGLALLKQSARFETFLEKAVELGVQCILPLQTERTERVQFRLERAQRILVAALKQCGRSRLPRVLPPQTFTEAIRKPAALRLLCHEQPDAASLPLGQLLCGQRMPNALVLIGPEGGFSGAEVRQALAAGFQLVSLGPRRLRAETAALVAASAFSLYWEAQRSPTRSYHAQKHYTKP</sequence>
<dbReference type="SUPFAM" id="SSF88697">
    <property type="entry name" value="PUA domain-like"/>
    <property type="match status" value="1"/>
</dbReference>
<evidence type="ECO:0000256" key="4">
    <source>
        <dbReference type="ARBA" id="ARBA00022552"/>
    </source>
</evidence>